<feature type="region of interest" description="Disordered" evidence="8">
    <location>
        <begin position="558"/>
        <end position="585"/>
    </location>
</feature>
<gene>
    <name evidence="12" type="ORF">HHUSO_G1380</name>
</gene>
<evidence type="ECO:0000313" key="12">
    <source>
        <dbReference type="EMBL" id="KAK6494759.1"/>
    </source>
</evidence>
<evidence type="ECO:0000256" key="5">
    <source>
        <dbReference type="ARBA" id="ARBA00023136"/>
    </source>
</evidence>
<evidence type="ECO:0000259" key="11">
    <source>
        <dbReference type="PROSITE" id="PS50853"/>
    </source>
</evidence>
<feature type="domain" description="Fibronectin type-III" evidence="11">
    <location>
        <begin position="144"/>
        <end position="247"/>
    </location>
</feature>
<proteinExistence type="predicted"/>
<keyword evidence="4 9" id="KW-1133">Transmembrane helix</keyword>
<dbReference type="SUPFAM" id="SSF49265">
    <property type="entry name" value="Fibronectin type III"/>
    <property type="match status" value="2"/>
</dbReference>
<dbReference type="EMBL" id="JAHFZB010000001">
    <property type="protein sequence ID" value="KAK6494759.1"/>
    <property type="molecule type" value="Genomic_DNA"/>
</dbReference>
<evidence type="ECO:0000256" key="9">
    <source>
        <dbReference type="SAM" id="Phobius"/>
    </source>
</evidence>
<dbReference type="InterPro" id="IPR015152">
    <property type="entry name" value="Growth/epo_recpt_lig-bind"/>
</dbReference>
<feature type="chain" id="PRO_5045553513" evidence="10">
    <location>
        <begin position="31"/>
        <end position="585"/>
    </location>
</feature>
<keyword evidence="7" id="KW-0325">Glycoprotein</keyword>
<evidence type="ECO:0000256" key="2">
    <source>
        <dbReference type="ARBA" id="ARBA00022692"/>
    </source>
</evidence>
<comment type="subcellular location">
    <subcellularLocation>
        <location evidence="1">Membrane</location>
        <topology evidence="1">Single-pass type I membrane protein</topology>
    </subcellularLocation>
</comment>
<dbReference type="PANTHER" id="PTHR23037">
    <property type="entry name" value="CYTOKINE RECEPTOR"/>
    <property type="match status" value="1"/>
</dbReference>
<evidence type="ECO:0000256" key="1">
    <source>
        <dbReference type="ARBA" id="ARBA00004479"/>
    </source>
</evidence>
<comment type="caution">
    <text evidence="12">The sequence shown here is derived from an EMBL/GenBank/DDBJ whole genome shotgun (WGS) entry which is preliminary data.</text>
</comment>
<dbReference type="InterPro" id="IPR036116">
    <property type="entry name" value="FN3_sf"/>
</dbReference>
<sequence>MFANNSCEKKGAGIMATRLVFLSLVCGAVSVSVGEHLTTSEVPPKRPYFVDCRSPEQETFSCWWSAGDYQNLTGPGALSVFFQKNRDVWRECPDYSTAGENHCYFNSTYTSIWIPYCVQLRSQIQDIVYHQMCFTVDEIVVPDPPVGLNWTLLNISQTGQHFDILIQWEPPPSADVKKGWISLVYEPQYRAINMSDWKPLEVERACYQSVYGLKTGMEYEIRVRCKQAASEKFSEFSEHLYVYIPKVPTKETLFPFTMILIFGAVGVIIVLMLIIFSQQQRLMVYFLPPVPVPKIMGIDPELLKKGKLDELNSILSGHHTFKPELYNDDLWVEFIELDIDDQDGRSHHSDTHKLLGSENLNGNCLNIKDDDSGRASCYEPELPDSDMLDRSQAEAREEKASLLDSEGRAAHSSTTDPSPPGRSHPGATAEGASRSHPQIQSQLSSQSWVNLDFYAQVSNITPAGGVLLSPGQQSKIEKTAEAHSSPKTQKCQLAMTTDSAYTSEMDAKNISATPSLNGNEPKVIVSPYTVSEAPASSVPPVSDYTTVQAVDSQQSLLLNPSTLPTKGTPMPAGYLTPEQLNSIMP</sequence>
<name>A0ABR1ACZ0_HUSHU</name>
<feature type="transmembrane region" description="Helical" evidence="9">
    <location>
        <begin position="253"/>
        <end position="276"/>
    </location>
</feature>
<dbReference type="Pfam" id="PF12772">
    <property type="entry name" value="GHBP"/>
    <property type="match status" value="1"/>
</dbReference>
<keyword evidence="6" id="KW-0675">Receptor</keyword>
<dbReference type="Proteomes" id="UP001369086">
    <property type="component" value="Unassembled WGS sequence"/>
</dbReference>
<evidence type="ECO:0000313" key="13">
    <source>
        <dbReference type="Proteomes" id="UP001369086"/>
    </source>
</evidence>
<dbReference type="InterPro" id="IPR025871">
    <property type="entry name" value="GHBP"/>
</dbReference>
<dbReference type="PANTHER" id="PTHR23037:SF46">
    <property type="entry name" value="INTERLEUKIN 5 RECEPTOR SUBUNIT ALPHA"/>
    <property type="match status" value="1"/>
</dbReference>
<dbReference type="PROSITE" id="PS50853">
    <property type="entry name" value="FN3"/>
    <property type="match status" value="1"/>
</dbReference>
<dbReference type="InterPro" id="IPR013783">
    <property type="entry name" value="Ig-like_fold"/>
</dbReference>
<evidence type="ECO:0000256" key="4">
    <source>
        <dbReference type="ARBA" id="ARBA00022989"/>
    </source>
</evidence>
<dbReference type="CDD" id="cd00063">
    <property type="entry name" value="FN3"/>
    <property type="match status" value="1"/>
</dbReference>
<keyword evidence="13" id="KW-1185">Reference proteome</keyword>
<keyword evidence="5 9" id="KW-0472">Membrane</keyword>
<feature type="compositionally biased region" description="Basic and acidic residues" evidence="8">
    <location>
        <begin position="387"/>
        <end position="409"/>
    </location>
</feature>
<feature type="signal peptide" evidence="10">
    <location>
        <begin position="1"/>
        <end position="30"/>
    </location>
</feature>
<keyword evidence="2 9" id="KW-0812">Transmembrane</keyword>
<evidence type="ECO:0000256" key="8">
    <source>
        <dbReference type="SAM" id="MobiDB-lite"/>
    </source>
</evidence>
<reference evidence="12 13" key="1">
    <citation type="submission" date="2021-05" db="EMBL/GenBank/DDBJ databases">
        <authorList>
            <person name="Zahm M."/>
            <person name="Klopp C."/>
            <person name="Cabau C."/>
            <person name="Kuhl H."/>
            <person name="Suciu R."/>
            <person name="Ciorpac M."/>
            <person name="Holostenco D."/>
            <person name="Gessner J."/>
            <person name="Wuertz S."/>
            <person name="Hohne C."/>
            <person name="Stock M."/>
            <person name="Gislard M."/>
            <person name="Lluch J."/>
            <person name="Milhes M."/>
            <person name="Lampietro C."/>
            <person name="Lopez Roques C."/>
            <person name="Donnadieu C."/>
            <person name="Du K."/>
            <person name="Schartl M."/>
            <person name="Guiguen Y."/>
        </authorList>
    </citation>
    <scope>NUCLEOTIDE SEQUENCE [LARGE SCALE GENOMIC DNA]</scope>
    <source>
        <strain evidence="12">Hh-F2</strain>
        <tissue evidence="12">Blood</tissue>
    </source>
</reference>
<dbReference type="InterPro" id="IPR003961">
    <property type="entry name" value="FN3_dom"/>
</dbReference>
<evidence type="ECO:0000256" key="6">
    <source>
        <dbReference type="ARBA" id="ARBA00023170"/>
    </source>
</evidence>
<organism evidence="12 13">
    <name type="scientific">Huso huso</name>
    <name type="common">Beluga</name>
    <name type="synonym">Acipenser huso</name>
    <dbReference type="NCBI Taxonomy" id="61971"/>
    <lineage>
        <taxon>Eukaryota</taxon>
        <taxon>Metazoa</taxon>
        <taxon>Chordata</taxon>
        <taxon>Craniata</taxon>
        <taxon>Vertebrata</taxon>
        <taxon>Euteleostomi</taxon>
        <taxon>Actinopterygii</taxon>
        <taxon>Chondrostei</taxon>
        <taxon>Acipenseriformes</taxon>
        <taxon>Acipenseridae</taxon>
        <taxon>Huso</taxon>
    </lineage>
</organism>
<evidence type="ECO:0000256" key="7">
    <source>
        <dbReference type="ARBA" id="ARBA00023180"/>
    </source>
</evidence>
<dbReference type="Pfam" id="PF09067">
    <property type="entry name" value="EpoR_lig-bind"/>
    <property type="match status" value="1"/>
</dbReference>
<evidence type="ECO:0000256" key="10">
    <source>
        <dbReference type="SAM" id="SignalP"/>
    </source>
</evidence>
<protein>
    <submittedName>
        <fullName evidence="12">Growth hormone receptor-like isoform X1</fullName>
    </submittedName>
</protein>
<accession>A0ABR1ACZ0</accession>
<evidence type="ECO:0000256" key="3">
    <source>
        <dbReference type="ARBA" id="ARBA00022729"/>
    </source>
</evidence>
<keyword evidence="3 10" id="KW-0732">Signal</keyword>
<dbReference type="Gene3D" id="2.60.40.10">
    <property type="entry name" value="Immunoglobulins"/>
    <property type="match status" value="2"/>
</dbReference>
<feature type="region of interest" description="Disordered" evidence="8">
    <location>
        <begin position="375"/>
        <end position="443"/>
    </location>
</feature>